<feature type="region of interest" description="Disordered" evidence="1">
    <location>
        <begin position="171"/>
        <end position="217"/>
    </location>
</feature>
<proteinExistence type="predicted"/>
<evidence type="ECO:0000256" key="1">
    <source>
        <dbReference type="SAM" id="MobiDB-lite"/>
    </source>
</evidence>
<keyword evidence="3" id="KW-1185">Reference proteome</keyword>
<reference evidence="2 3" key="1">
    <citation type="journal article" date="2019" name="Nat. Ecol. Evol.">
        <title>Megaphylogeny resolves global patterns of mushroom evolution.</title>
        <authorList>
            <person name="Varga T."/>
            <person name="Krizsan K."/>
            <person name="Foldi C."/>
            <person name="Dima B."/>
            <person name="Sanchez-Garcia M."/>
            <person name="Sanchez-Ramirez S."/>
            <person name="Szollosi G.J."/>
            <person name="Szarkandi J.G."/>
            <person name="Papp V."/>
            <person name="Albert L."/>
            <person name="Andreopoulos W."/>
            <person name="Angelini C."/>
            <person name="Antonin V."/>
            <person name="Barry K.W."/>
            <person name="Bougher N.L."/>
            <person name="Buchanan P."/>
            <person name="Buyck B."/>
            <person name="Bense V."/>
            <person name="Catcheside P."/>
            <person name="Chovatia M."/>
            <person name="Cooper J."/>
            <person name="Damon W."/>
            <person name="Desjardin D."/>
            <person name="Finy P."/>
            <person name="Geml J."/>
            <person name="Haridas S."/>
            <person name="Hughes K."/>
            <person name="Justo A."/>
            <person name="Karasinski D."/>
            <person name="Kautmanova I."/>
            <person name="Kiss B."/>
            <person name="Kocsube S."/>
            <person name="Kotiranta H."/>
            <person name="LaButti K.M."/>
            <person name="Lechner B.E."/>
            <person name="Liimatainen K."/>
            <person name="Lipzen A."/>
            <person name="Lukacs Z."/>
            <person name="Mihaltcheva S."/>
            <person name="Morgado L.N."/>
            <person name="Niskanen T."/>
            <person name="Noordeloos M.E."/>
            <person name="Ohm R.A."/>
            <person name="Ortiz-Santana B."/>
            <person name="Ovrebo C."/>
            <person name="Racz N."/>
            <person name="Riley R."/>
            <person name="Savchenko A."/>
            <person name="Shiryaev A."/>
            <person name="Soop K."/>
            <person name="Spirin V."/>
            <person name="Szebenyi C."/>
            <person name="Tomsovsky M."/>
            <person name="Tulloss R.E."/>
            <person name="Uehling J."/>
            <person name="Grigoriev I.V."/>
            <person name="Vagvolgyi C."/>
            <person name="Papp T."/>
            <person name="Martin F.M."/>
            <person name="Miettinen O."/>
            <person name="Hibbett D.S."/>
            <person name="Nagy L.G."/>
        </authorList>
    </citation>
    <scope>NUCLEOTIDE SEQUENCE [LARGE SCALE GENOMIC DNA]</scope>
    <source>
        <strain evidence="2 3">HHB13444</strain>
    </source>
</reference>
<evidence type="ECO:0000313" key="2">
    <source>
        <dbReference type="EMBL" id="TFK79306.1"/>
    </source>
</evidence>
<evidence type="ECO:0000313" key="3">
    <source>
        <dbReference type="Proteomes" id="UP000308197"/>
    </source>
</evidence>
<dbReference type="EMBL" id="ML212082">
    <property type="protein sequence ID" value="TFK79306.1"/>
    <property type="molecule type" value="Genomic_DNA"/>
</dbReference>
<gene>
    <name evidence="2" type="ORF">K466DRAFT_26548</name>
</gene>
<organism evidence="2 3">
    <name type="scientific">Polyporus arcularius HHB13444</name>
    <dbReference type="NCBI Taxonomy" id="1314778"/>
    <lineage>
        <taxon>Eukaryota</taxon>
        <taxon>Fungi</taxon>
        <taxon>Dikarya</taxon>
        <taxon>Basidiomycota</taxon>
        <taxon>Agaricomycotina</taxon>
        <taxon>Agaricomycetes</taxon>
        <taxon>Polyporales</taxon>
        <taxon>Polyporaceae</taxon>
        <taxon>Polyporus</taxon>
    </lineage>
</organism>
<dbReference type="Proteomes" id="UP000308197">
    <property type="component" value="Unassembled WGS sequence"/>
</dbReference>
<protein>
    <submittedName>
        <fullName evidence="2">Uncharacterized protein</fullName>
    </submittedName>
</protein>
<dbReference type="InParanoid" id="A0A5C3NP47"/>
<dbReference type="AlphaFoldDB" id="A0A5C3NP47"/>
<name>A0A5C3NP47_9APHY</name>
<accession>A0A5C3NP47</accession>
<sequence>MSVYTMHVNEACNHCSSPQPRKPPSTSLSSALAFVKLAFCESSLSGARVRLYKRRSRRQPRWFRRSTDCVTVAITPEQTLQWGVLGMLGNTLPMEYLLHLELRVALVIVEHLFLTCRRALNTTRRSFHSGTSVTTPSSLLGSHWMFAAHKYRAPSASWVGTPALRRLLKVGHRQPAKVRDGGKSQEQPAPNDSAKDKPHSCIPVPYRVGSPNYPSRT</sequence>